<name>A0AAU2VTS4_9ACTN</name>
<evidence type="ECO:0000256" key="3">
    <source>
        <dbReference type="ARBA" id="ARBA00022989"/>
    </source>
</evidence>
<keyword evidence="3 7" id="KW-1133">Transmembrane helix</keyword>
<feature type="transmembrane region" description="Helical" evidence="7">
    <location>
        <begin position="138"/>
        <end position="162"/>
    </location>
</feature>
<accession>A0AAU2VTS4</accession>
<evidence type="ECO:0000259" key="8">
    <source>
        <dbReference type="Pfam" id="PF01061"/>
    </source>
</evidence>
<proteinExistence type="predicted"/>
<feature type="domain" description="ABC-2 type transporter transmembrane" evidence="8">
    <location>
        <begin position="58"/>
        <end position="246"/>
    </location>
</feature>
<evidence type="ECO:0000256" key="7">
    <source>
        <dbReference type="SAM" id="Phobius"/>
    </source>
</evidence>
<keyword evidence="4 7" id="KW-0472">Membrane</keyword>
<dbReference type="GO" id="GO:0043190">
    <property type="term" value="C:ATP-binding cassette (ABC) transporter complex"/>
    <property type="evidence" value="ECO:0007669"/>
    <property type="project" value="InterPro"/>
</dbReference>
<gene>
    <name evidence="9" type="ORF">OG398_21135</name>
</gene>
<sequence>MPVNTPDPAVTKRSPTDGAPADRAPGPGPRRRAVAALRLVVTGGALSYRALFNWTTPPMFIGTLLVGPLLQLLFFVFLGRQLQVADDRFYLLGNAVVASSTACVYGGTMAIANERRYGTLGAVLLSPRNRAPLWFGRALPYVLNGLLISAFTLTAACLLLGLRIPVGALPGLAAVLLAAAAGCSAFGLALGALGLRFRDVFLISNVASSALLLLTGANVPREDLPEWMRAVGAVLPLTHAAEAARELSAGAGLDVRALAAELGTGAGYALLAVALLAVFERGSRRRATLDVM</sequence>
<organism evidence="9">
    <name type="scientific">Streptomyces sp. NBC_00008</name>
    <dbReference type="NCBI Taxonomy" id="2903610"/>
    <lineage>
        <taxon>Bacteria</taxon>
        <taxon>Bacillati</taxon>
        <taxon>Actinomycetota</taxon>
        <taxon>Actinomycetes</taxon>
        <taxon>Kitasatosporales</taxon>
        <taxon>Streptomycetaceae</taxon>
        <taxon>Streptomyces</taxon>
    </lineage>
</organism>
<comment type="subcellular location">
    <subcellularLocation>
        <location evidence="1">Membrane</location>
        <topology evidence="1">Multi-pass membrane protein</topology>
    </subcellularLocation>
</comment>
<dbReference type="Pfam" id="PF01061">
    <property type="entry name" value="ABC2_membrane"/>
    <property type="match status" value="1"/>
</dbReference>
<evidence type="ECO:0000256" key="6">
    <source>
        <dbReference type="SAM" id="MobiDB-lite"/>
    </source>
</evidence>
<dbReference type="GO" id="GO:0140359">
    <property type="term" value="F:ABC-type transporter activity"/>
    <property type="evidence" value="ECO:0007669"/>
    <property type="project" value="InterPro"/>
</dbReference>
<dbReference type="PANTHER" id="PTHR43229:SF2">
    <property type="entry name" value="NODULATION PROTEIN J"/>
    <property type="match status" value="1"/>
</dbReference>
<feature type="transmembrane region" description="Helical" evidence="7">
    <location>
        <begin position="257"/>
        <end position="279"/>
    </location>
</feature>
<evidence type="ECO:0000256" key="4">
    <source>
        <dbReference type="ARBA" id="ARBA00023136"/>
    </source>
</evidence>
<evidence type="ECO:0000256" key="5">
    <source>
        <dbReference type="ARBA" id="ARBA00023251"/>
    </source>
</evidence>
<dbReference type="EMBL" id="CP108313">
    <property type="protein sequence ID" value="WTW70587.1"/>
    <property type="molecule type" value="Genomic_DNA"/>
</dbReference>
<feature type="transmembrane region" description="Helical" evidence="7">
    <location>
        <begin position="58"/>
        <end position="78"/>
    </location>
</feature>
<dbReference type="GO" id="GO:0046677">
    <property type="term" value="P:response to antibiotic"/>
    <property type="evidence" value="ECO:0007669"/>
    <property type="project" value="UniProtKB-KW"/>
</dbReference>
<evidence type="ECO:0000256" key="1">
    <source>
        <dbReference type="ARBA" id="ARBA00004141"/>
    </source>
</evidence>
<protein>
    <submittedName>
        <fullName evidence="9">ABC transporter permease</fullName>
    </submittedName>
</protein>
<evidence type="ECO:0000256" key="2">
    <source>
        <dbReference type="ARBA" id="ARBA00022692"/>
    </source>
</evidence>
<feature type="compositionally biased region" description="Low complexity" evidence="6">
    <location>
        <begin position="16"/>
        <end position="25"/>
    </location>
</feature>
<feature type="transmembrane region" description="Helical" evidence="7">
    <location>
        <begin position="168"/>
        <end position="193"/>
    </location>
</feature>
<keyword evidence="2 7" id="KW-0812">Transmembrane</keyword>
<evidence type="ECO:0000313" key="9">
    <source>
        <dbReference type="EMBL" id="WTW70587.1"/>
    </source>
</evidence>
<dbReference type="InterPro" id="IPR000412">
    <property type="entry name" value="ABC_2_transport"/>
</dbReference>
<dbReference type="InterPro" id="IPR051784">
    <property type="entry name" value="Nod_factor_ABC_transporter"/>
</dbReference>
<dbReference type="AlphaFoldDB" id="A0AAU2VTS4"/>
<reference evidence="9" key="1">
    <citation type="submission" date="2022-10" db="EMBL/GenBank/DDBJ databases">
        <title>The complete genomes of actinobacterial strains from the NBC collection.</title>
        <authorList>
            <person name="Joergensen T.S."/>
            <person name="Alvarez Arevalo M."/>
            <person name="Sterndorff E.B."/>
            <person name="Faurdal D."/>
            <person name="Vuksanovic O."/>
            <person name="Mourched A.-S."/>
            <person name="Charusanti P."/>
            <person name="Shaw S."/>
            <person name="Blin K."/>
            <person name="Weber T."/>
        </authorList>
    </citation>
    <scope>NUCLEOTIDE SEQUENCE</scope>
    <source>
        <strain evidence="9">NBC_00008</strain>
    </source>
</reference>
<dbReference type="InterPro" id="IPR013525">
    <property type="entry name" value="ABC2_TM"/>
</dbReference>
<feature type="region of interest" description="Disordered" evidence="6">
    <location>
        <begin position="1"/>
        <end position="29"/>
    </location>
</feature>
<keyword evidence="5" id="KW-0046">Antibiotic resistance</keyword>
<dbReference type="PANTHER" id="PTHR43229">
    <property type="entry name" value="NODULATION PROTEIN J"/>
    <property type="match status" value="1"/>
</dbReference>
<dbReference type="PIRSF" id="PIRSF006648">
    <property type="entry name" value="DrrB"/>
    <property type="match status" value="1"/>
</dbReference>